<organism evidence="1 2">
    <name type="scientific">Paenibacillus phage Willow</name>
    <dbReference type="NCBI Taxonomy" id="1636262"/>
    <lineage>
        <taxon>Viruses</taxon>
        <taxon>Duplodnaviria</taxon>
        <taxon>Heunggongvirae</taxon>
        <taxon>Uroviricota</taxon>
        <taxon>Caudoviricetes</taxon>
        <taxon>Fernvirus</taxon>
        <taxon>Fernvirus fern</taxon>
    </lineage>
</organism>
<proteinExistence type="predicted"/>
<name>A0A0K2CXW2_9CAUD</name>
<evidence type="ECO:0000313" key="2">
    <source>
        <dbReference type="Proteomes" id="UP000225905"/>
    </source>
</evidence>
<dbReference type="Proteomes" id="UP000225905">
    <property type="component" value="Segment"/>
</dbReference>
<reference evidence="1 2" key="1">
    <citation type="journal article" date="2015" name="Genome Announc.">
        <title>Complete Genome Sequences of Nine Phages Capable of Infecting Paenibacillus larvae, the Causative Agent of American Foulbrood Disease in Honeybees.</title>
        <authorList>
            <person name="Tsourkas P.K."/>
            <person name="Yost D.G."/>
            <person name="Krohn A."/>
            <person name="LeBlanc L."/>
            <person name="Zhang A."/>
            <person name="Stamereilers C."/>
            <person name="Amy P.S."/>
        </authorList>
    </citation>
    <scope>NUCLEOTIDE SEQUENCE [LARGE SCALE GENOMIC DNA]</scope>
</reference>
<dbReference type="EMBL" id="KT361650">
    <property type="protein sequence ID" value="ALA12404.1"/>
    <property type="molecule type" value="Genomic_DNA"/>
</dbReference>
<gene>
    <name evidence="1" type="ORF">WILLOW_59</name>
</gene>
<evidence type="ECO:0000313" key="1">
    <source>
        <dbReference type="EMBL" id="ALA12404.1"/>
    </source>
</evidence>
<sequence>MAKCWNCCVVEIPEPEYCCSGRDWDGSGCGCYGLPVEPPFCKGCWEEMYERSYKGEKEANRND</sequence>
<protein>
    <submittedName>
        <fullName evidence="1">Uncharacterized protein</fullName>
    </submittedName>
</protein>
<accession>A0A0K2CXW2</accession>